<evidence type="ECO:0000256" key="2">
    <source>
        <dbReference type="SAM" id="Phobius"/>
    </source>
</evidence>
<keyword evidence="1" id="KW-0620">Polyamine biosynthesis</keyword>
<feature type="transmembrane region" description="Helical" evidence="2">
    <location>
        <begin position="40"/>
        <end position="60"/>
    </location>
</feature>
<name>M2T6B1_9SPHN</name>
<feature type="transmembrane region" description="Helical" evidence="2">
    <location>
        <begin position="241"/>
        <end position="260"/>
    </location>
</feature>
<dbReference type="Gene3D" id="3.40.50.150">
    <property type="entry name" value="Vaccinia Virus protein VP39"/>
    <property type="match status" value="1"/>
</dbReference>
<dbReference type="GO" id="GO:0006596">
    <property type="term" value="P:polyamine biosynthetic process"/>
    <property type="evidence" value="ECO:0007669"/>
    <property type="project" value="UniProtKB-KW"/>
</dbReference>
<keyword evidence="4" id="KW-1185">Reference proteome</keyword>
<feature type="transmembrane region" description="Helical" evidence="2">
    <location>
        <begin position="391"/>
        <end position="409"/>
    </location>
</feature>
<dbReference type="AlphaFoldDB" id="M2T6B1"/>
<feature type="transmembrane region" description="Helical" evidence="2">
    <location>
        <begin position="272"/>
        <end position="289"/>
    </location>
</feature>
<sequence>MPLPGRGLFVLTVFTGSFLLFLVQPMFARIALPALGGAPGVWTVAMLFYQAALLAGYVYAHLLTRRGGKWQPWVHFALFGAAALTLPIGMRDIGGYEAVGPTLWLLALLTVSIGPVFFLVAAQAPLMQSWFAAGERTHGQDPYFLYAASNAGSLAALAAYPLLIEPYFPVDVQRFGWSAGFLLLAALTFFASRGVHPEKRDALAAGAPIPRRRYVYWGALAAIPSGLMLSTTTFLTMDIVAVPLLWVIPLGLYLLSYIVAYAEGGAIFVRQARFIAPLLLLGVGSYAFLADGVLALLFAMAGLILLFYVALALHGELAATRPPPAQLTAYYLTISVGGMIGGLFPAVVAPSAFDWTYEYPILLIGAAALLPATPLLKWLAALWQGPRGRQAAWTLALVLLALSTVALGSSEGTPTWLRVGIGIGAVILIGMRLPFALAFTALLLSMGGWTTVVQSVTTGQRTRSFFGIYTVTTDRDQGVRRLEHGTTLHGLQSLEPGNRRTPLGYYSDTSGAGRVFAAAAADAKIGVVGLGVGSLSCYAKPAQDWTFYEIDPAIVRIARDESRFTYLSSCTPDARIVLGDARLSLARKDKPKYDLLAIDAFSSDAIPQHLMTIEAFQLYGQRLATDGVLMVHISNRFLNLEPVVSAITEELGWQARIMDDRPSEEGPSAGLTTRSIWVAMSPDASRIEALPEAQGWRPLERHNVSAWRDDFGSIVSVLRY</sequence>
<evidence type="ECO:0000313" key="3">
    <source>
        <dbReference type="EMBL" id="EMD82044.1"/>
    </source>
</evidence>
<gene>
    <name evidence="3" type="ORF">C725_2532</name>
</gene>
<keyword evidence="2" id="KW-0472">Membrane</keyword>
<feature type="transmembrane region" description="Helical" evidence="2">
    <location>
        <begin position="143"/>
        <end position="163"/>
    </location>
</feature>
<protein>
    <recommendedName>
        <fullName evidence="5">Spermidine synthase</fullName>
    </recommendedName>
</protein>
<dbReference type="SUPFAM" id="SSF53335">
    <property type="entry name" value="S-adenosyl-L-methionine-dependent methyltransferases"/>
    <property type="match status" value="1"/>
</dbReference>
<feature type="transmembrane region" description="Helical" evidence="2">
    <location>
        <begin position="214"/>
        <end position="235"/>
    </location>
</feature>
<evidence type="ECO:0000256" key="1">
    <source>
        <dbReference type="ARBA" id="ARBA00023115"/>
    </source>
</evidence>
<accession>M2T6B1</accession>
<feature type="transmembrane region" description="Helical" evidence="2">
    <location>
        <begin position="175"/>
        <end position="193"/>
    </location>
</feature>
<feature type="transmembrane region" description="Helical" evidence="2">
    <location>
        <begin position="72"/>
        <end position="90"/>
    </location>
</feature>
<evidence type="ECO:0008006" key="5">
    <source>
        <dbReference type="Google" id="ProtNLM"/>
    </source>
</evidence>
<keyword evidence="2" id="KW-0812">Transmembrane</keyword>
<feature type="transmembrane region" description="Helical" evidence="2">
    <location>
        <begin position="359"/>
        <end position="379"/>
    </location>
</feature>
<feature type="transmembrane region" description="Helical" evidence="2">
    <location>
        <begin position="295"/>
        <end position="317"/>
    </location>
</feature>
<keyword evidence="2" id="KW-1133">Transmembrane helix</keyword>
<dbReference type="EMBL" id="AMRV01000010">
    <property type="protein sequence ID" value="EMD82044.1"/>
    <property type="molecule type" value="Genomic_DNA"/>
</dbReference>
<feature type="transmembrane region" description="Helical" evidence="2">
    <location>
        <begin position="102"/>
        <end position="122"/>
    </location>
</feature>
<dbReference type="InterPro" id="IPR029063">
    <property type="entry name" value="SAM-dependent_MTases_sf"/>
</dbReference>
<proteinExistence type="predicted"/>
<dbReference type="PANTHER" id="PTHR43317">
    <property type="entry name" value="THERMOSPERMINE SYNTHASE ACAULIS5"/>
    <property type="match status" value="1"/>
</dbReference>
<dbReference type="NCBIfam" id="NF037959">
    <property type="entry name" value="MFS_SpdSyn"/>
    <property type="match status" value="1"/>
</dbReference>
<feature type="transmembrane region" description="Helical" evidence="2">
    <location>
        <begin position="421"/>
        <end position="444"/>
    </location>
</feature>
<organism evidence="3 4">
    <name type="scientific">Pacificimonas flava</name>
    <dbReference type="NCBI Taxonomy" id="1234595"/>
    <lineage>
        <taxon>Bacteria</taxon>
        <taxon>Pseudomonadati</taxon>
        <taxon>Pseudomonadota</taxon>
        <taxon>Alphaproteobacteria</taxon>
        <taxon>Sphingomonadales</taxon>
        <taxon>Sphingosinicellaceae</taxon>
        <taxon>Pacificimonas</taxon>
    </lineage>
</organism>
<dbReference type="PANTHER" id="PTHR43317:SF1">
    <property type="entry name" value="THERMOSPERMINE SYNTHASE ACAULIS5"/>
    <property type="match status" value="1"/>
</dbReference>
<evidence type="ECO:0000313" key="4">
    <source>
        <dbReference type="Proteomes" id="UP000011717"/>
    </source>
</evidence>
<feature type="transmembrane region" description="Helical" evidence="2">
    <location>
        <begin position="329"/>
        <end position="353"/>
    </location>
</feature>
<dbReference type="Proteomes" id="UP000011717">
    <property type="component" value="Unassembled WGS sequence"/>
</dbReference>
<reference evidence="3 4" key="1">
    <citation type="journal article" date="2013" name="Genome Announc.">
        <title>Draft Genome Sequence of Strain JLT2015T, Belonging to the Family Sphingomonadaceae of the Alphaproteobacteria.</title>
        <authorList>
            <person name="Tang K."/>
            <person name="Liu K."/>
            <person name="Li S."/>
            <person name="Jiao N."/>
        </authorList>
    </citation>
    <scope>NUCLEOTIDE SEQUENCE [LARGE SCALE GENOMIC DNA]</scope>
    <source>
        <strain evidence="3 4">JLT2015</strain>
    </source>
</reference>
<feature type="transmembrane region" description="Helical" evidence="2">
    <location>
        <begin position="7"/>
        <end position="28"/>
    </location>
</feature>
<dbReference type="PATRIC" id="fig|1234595.3.peg.2533"/>
<comment type="caution">
    <text evidence="3">The sequence shown here is derived from an EMBL/GenBank/DDBJ whole genome shotgun (WGS) entry which is preliminary data.</text>
</comment>